<feature type="compositionally biased region" description="Low complexity" evidence="1">
    <location>
        <begin position="1081"/>
        <end position="1093"/>
    </location>
</feature>
<feature type="region of interest" description="Disordered" evidence="1">
    <location>
        <begin position="406"/>
        <end position="453"/>
    </location>
</feature>
<comment type="caution">
    <text evidence="3">The sequence shown here is derived from an EMBL/GenBank/DDBJ whole genome shotgun (WGS) entry which is preliminary data.</text>
</comment>
<keyword evidence="4" id="KW-1185">Reference proteome</keyword>
<feature type="region of interest" description="Disordered" evidence="1">
    <location>
        <begin position="110"/>
        <end position="131"/>
    </location>
</feature>
<evidence type="ECO:0000256" key="2">
    <source>
        <dbReference type="SAM" id="Phobius"/>
    </source>
</evidence>
<feature type="compositionally biased region" description="Polar residues" evidence="1">
    <location>
        <begin position="772"/>
        <end position="783"/>
    </location>
</feature>
<keyword evidence="2" id="KW-0472">Membrane</keyword>
<evidence type="ECO:0000313" key="3">
    <source>
        <dbReference type="EMBL" id="TKA79549.1"/>
    </source>
</evidence>
<evidence type="ECO:0000256" key="1">
    <source>
        <dbReference type="SAM" id="MobiDB-lite"/>
    </source>
</evidence>
<keyword evidence="2" id="KW-1133">Transmembrane helix</keyword>
<dbReference type="EMBL" id="NAJQ01000087">
    <property type="protein sequence ID" value="TKA79549.1"/>
    <property type="molecule type" value="Genomic_DNA"/>
</dbReference>
<feature type="region of interest" description="Disordered" evidence="1">
    <location>
        <begin position="332"/>
        <end position="351"/>
    </location>
</feature>
<accession>A0A4V5NHU4</accession>
<evidence type="ECO:0000313" key="4">
    <source>
        <dbReference type="Proteomes" id="UP000309340"/>
    </source>
</evidence>
<feature type="transmembrane region" description="Helical" evidence="2">
    <location>
        <begin position="1219"/>
        <end position="1240"/>
    </location>
</feature>
<reference evidence="3 4" key="1">
    <citation type="submission" date="2017-03" db="EMBL/GenBank/DDBJ databases">
        <title>Genomes of endolithic fungi from Antarctica.</title>
        <authorList>
            <person name="Coleine C."/>
            <person name="Masonjones S."/>
            <person name="Stajich J.E."/>
        </authorList>
    </citation>
    <scope>NUCLEOTIDE SEQUENCE [LARGE SCALE GENOMIC DNA]</scope>
    <source>
        <strain evidence="3 4">CCFEE 5184</strain>
    </source>
</reference>
<feature type="region of interest" description="Disordered" evidence="1">
    <location>
        <begin position="1005"/>
        <end position="1044"/>
    </location>
</feature>
<name>A0A4V5NHU4_9PEZI</name>
<dbReference type="Proteomes" id="UP000309340">
    <property type="component" value="Unassembled WGS sequence"/>
</dbReference>
<feature type="compositionally biased region" description="Polar residues" evidence="1">
    <location>
        <begin position="694"/>
        <end position="710"/>
    </location>
</feature>
<gene>
    <name evidence="3" type="ORF">B0A55_02735</name>
</gene>
<feature type="compositionally biased region" description="Acidic residues" evidence="1">
    <location>
        <begin position="201"/>
        <end position="211"/>
    </location>
</feature>
<feature type="compositionally biased region" description="Low complexity" evidence="1">
    <location>
        <begin position="115"/>
        <end position="131"/>
    </location>
</feature>
<keyword evidence="2" id="KW-0812">Transmembrane</keyword>
<dbReference type="AlphaFoldDB" id="A0A4V5NHU4"/>
<feature type="region of interest" description="Disordered" evidence="1">
    <location>
        <begin position="194"/>
        <end position="283"/>
    </location>
</feature>
<feature type="compositionally biased region" description="Polar residues" evidence="1">
    <location>
        <begin position="333"/>
        <end position="345"/>
    </location>
</feature>
<proteinExistence type="predicted"/>
<feature type="compositionally biased region" description="Basic and acidic residues" evidence="1">
    <location>
        <begin position="212"/>
        <end position="233"/>
    </location>
</feature>
<feature type="compositionally biased region" description="Basic residues" evidence="1">
    <location>
        <begin position="735"/>
        <end position="744"/>
    </location>
</feature>
<feature type="region of interest" description="Disordered" evidence="1">
    <location>
        <begin position="661"/>
        <end position="783"/>
    </location>
</feature>
<feature type="compositionally biased region" description="Acidic residues" evidence="1">
    <location>
        <begin position="748"/>
        <end position="765"/>
    </location>
</feature>
<protein>
    <submittedName>
        <fullName evidence="3">Uncharacterized protein</fullName>
    </submittedName>
</protein>
<feature type="region of interest" description="Disordered" evidence="1">
    <location>
        <begin position="371"/>
        <end position="392"/>
    </location>
</feature>
<feature type="region of interest" description="Disordered" evidence="1">
    <location>
        <begin position="1074"/>
        <end position="1097"/>
    </location>
</feature>
<dbReference type="OrthoDB" id="5353066at2759"/>
<feature type="region of interest" description="Disordered" evidence="1">
    <location>
        <begin position="1108"/>
        <end position="1127"/>
    </location>
</feature>
<sequence length="1244" mass="136617">MPLLGQYSDVNVTTRLPRNFSKPFASLSSPVTPHSAHEIPDPERNSFFTWRIPHSASPPLRRKPSHIDLAASDYGRLSGGYSVTLASKRLAPIQQQQQLAPSLLQAFSPDQQHQLPTPTSPSLSSSITTLQSTPTHSPIVLGGVQFDQWQGEGPVQVTSKRKFPFTQAKRLPRRVTSAWCVYAAVIERGIAEDFGGSDSTAESEAEAEPEAEVQRLEVRRGRSVRFADIEKETSSGAEQSTSGEEKEATAGSTFTLSNFKFPPPPGSNWAGHSADPTPPTSPATLHYRGASFDVVNPHASLLLGKNDIETPAEIDGLLDDYFTSHTDMAYNGGQISSHSLSNNQDGSKRGRMLYADPESARRTIMRLPSAPFTEAPPLQESPLAGKGHASTHTPAALAPIEELVPDSAPHGQEEAGRRPASAVRDSATYSSSLHSDPFDLYLSDDEGPRRNNIDSVVGPRLRVTVGTYGQAQIDRDAALWAAIERDELAGLDEGADAEAETYHYDRESTIGNIVEAYDHTTYPAPEDVSYPQSIEYGRNEYLEDGMGDTSIDDQQQSAYGPARYQYQYAHHPPPGLPVPTPPGHMPFYYDCTDLPTSEQTYGATGELLQVTPQNTAGYNSSYPYPTGGAEVYPPISYDEHYQPYYPPMPYSNYQESYYPTTDSYKQPYHPQMPYDYNSSYYPHDNKENVPPSDSVVNFQQPAGMPTTWSNADLPPSHRASLSAPKGRQAPVPTYGRKRALPKKKLHDDDDDPVWVDIDPADDPEEDMRAAQRDSQLSYANTSDPGSMCEHWEYGGMCCMPSVPKRGRRSLQATKLPDGTLGHVPYIEAVQPKALSQNSEETYVKEGIALIKQVMREKSVKATWGGEGNPSAELKENKMWEIKLRKLKNEHPRAVKDAADHVALEVPNMMPDQGRAWSNGYDPHVCFQELMDRLNLYTADPHELPKEPKRSRMPHRGLSESAQRLLDEHPGSSSAGLEYSNTFNSFSTVKPASPRLPSWLADLESPLKPRPAMTPGSRAIATPSHKQYRGRSLATTPSDSQRTGRVEKYEMNELTRCSRSGTGAVRPAMSGQTTLRPLQLGSNNNTTLDSSTTSFVPGRRMTDTDLLQREPGWTMGPRDRPAASASASASAAAAAPRFAFELSPADTALLGPRLLSLTEAQGREHAKERRHISNRAFCLTAVCPVSAALFGMGCLDGVARRVSGGRVEGMEEEDMFWARWIAAPLGVVFWAVVVIVVVVLVEVHV</sequence>
<organism evidence="3 4">
    <name type="scientific">Friedmanniomyces simplex</name>
    <dbReference type="NCBI Taxonomy" id="329884"/>
    <lineage>
        <taxon>Eukaryota</taxon>
        <taxon>Fungi</taxon>
        <taxon>Dikarya</taxon>
        <taxon>Ascomycota</taxon>
        <taxon>Pezizomycotina</taxon>
        <taxon>Dothideomycetes</taxon>
        <taxon>Dothideomycetidae</taxon>
        <taxon>Mycosphaerellales</taxon>
        <taxon>Teratosphaeriaceae</taxon>
        <taxon>Friedmanniomyces</taxon>
    </lineage>
</organism>